<dbReference type="PANTHER" id="PTHR12277:SF81">
    <property type="entry name" value="PROTEIN ABHD13"/>
    <property type="match status" value="1"/>
</dbReference>
<sequence>MTLVDGFRLAEPPVNTVRALYKRGLVRERVYRPSKAAQLDAERKAMNAEQQDMVRRLIRDPGISASEDFAGYSEAERHRMALLAYQVLRFRHRNKDRDPEVAARSLALLKVVNANTGQGAAEAGNVMPYGFITARLENNSEYSAFLEPGGGAQAGLLWYLPWVGNQPCAQNGSVMPGAAITNKDSPWHGDSSSIDPGLAYEDVVLIHENGLRIHGWWLPAEGKPRGTVYFLHGNAQNISTHIMSVRWLPSQGFNVFLPDYRGYGLSDGEPALPDTLSDIQLGLDWLAASGRLGDQPLIVFGQSLGASMSTVVLAREENQPLYQCAVLEAAFTGYGDIASDVMKQSWLFWGLRPLVVPWMPRGIDPVDHVAGISRPLLLMHSKEDEIIPFHHAQAMLEAASQPVEFQPLLGRHIESMRDPSVQGRMLEFFYGQCGVSKVGERAGDGAKAGALTF</sequence>
<evidence type="ECO:0000313" key="2">
    <source>
        <dbReference type="EMBL" id="CAK9045150.1"/>
    </source>
</evidence>
<feature type="domain" description="Serine aminopeptidase S33" evidence="1">
    <location>
        <begin position="223"/>
        <end position="344"/>
    </location>
</feature>
<dbReference type="Proteomes" id="UP001642464">
    <property type="component" value="Unassembled WGS sequence"/>
</dbReference>
<reference evidence="2 3" key="1">
    <citation type="submission" date="2024-02" db="EMBL/GenBank/DDBJ databases">
        <authorList>
            <person name="Chen Y."/>
            <person name="Shah S."/>
            <person name="Dougan E. K."/>
            <person name="Thang M."/>
            <person name="Chan C."/>
        </authorList>
    </citation>
    <scope>NUCLEOTIDE SEQUENCE [LARGE SCALE GENOMIC DNA]</scope>
</reference>
<dbReference type="PANTHER" id="PTHR12277">
    <property type="entry name" value="ALPHA/BETA HYDROLASE DOMAIN-CONTAINING PROTEIN"/>
    <property type="match status" value="1"/>
</dbReference>
<dbReference type="InterPro" id="IPR022742">
    <property type="entry name" value="Hydrolase_4"/>
</dbReference>
<organism evidence="2 3">
    <name type="scientific">Durusdinium trenchii</name>
    <dbReference type="NCBI Taxonomy" id="1381693"/>
    <lineage>
        <taxon>Eukaryota</taxon>
        <taxon>Sar</taxon>
        <taxon>Alveolata</taxon>
        <taxon>Dinophyceae</taxon>
        <taxon>Suessiales</taxon>
        <taxon>Symbiodiniaceae</taxon>
        <taxon>Durusdinium</taxon>
    </lineage>
</organism>
<accession>A0ABP0M0Z3</accession>
<dbReference type="EMBL" id="CAXAMM010019195">
    <property type="protein sequence ID" value="CAK9045150.1"/>
    <property type="molecule type" value="Genomic_DNA"/>
</dbReference>
<dbReference type="Gene3D" id="3.40.50.1820">
    <property type="entry name" value="alpha/beta hydrolase"/>
    <property type="match status" value="1"/>
</dbReference>
<protein>
    <submittedName>
        <fullName evidence="2">Uncharacterized protein YfhR</fullName>
    </submittedName>
</protein>
<evidence type="ECO:0000259" key="1">
    <source>
        <dbReference type="Pfam" id="PF12146"/>
    </source>
</evidence>
<dbReference type="Pfam" id="PF12146">
    <property type="entry name" value="Hydrolase_4"/>
    <property type="match status" value="1"/>
</dbReference>
<gene>
    <name evidence="2" type="ORF">SCF082_LOCUS25537</name>
</gene>
<proteinExistence type="predicted"/>
<evidence type="ECO:0000313" key="3">
    <source>
        <dbReference type="Proteomes" id="UP001642464"/>
    </source>
</evidence>
<dbReference type="InterPro" id="IPR029058">
    <property type="entry name" value="AB_hydrolase_fold"/>
</dbReference>
<comment type="caution">
    <text evidence="2">The sequence shown here is derived from an EMBL/GenBank/DDBJ whole genome shotgun (WGS) entry which is preliminary data.</text>
</comment>
<name>A0ABP0M0Z3_9DINO</name>
<keyword evidence="3" id="KW-1185">Reference proteome</keyword>
<dbReference type="SUPFAM" id="SSF53474">
    <property type="entry name" value="alpha/beta-Hydrolases"/>
    <property type="match status" value="1"/>
</dbReference>